<name>A0ABQ5DR25_9ASTR</name>
<proteinExistence type="predicted"/>
<keyword evidence="1" id="KW-0732">Signal</keyword>
<dbReference type="Proteomes" id="UP001151760">
    <property type="component" value="Unassembled WGS sequence"/>
</dbReference>
<accession>A0ABQ5DR25</accession>
<keyword evidence="3" id="KW-1185">Reference proteome</keyword>
<evidence type="ECO:0000256" key="1">
    <source>
        <dbReference type="SAM" id="SignalP"/>
    </source>
</evidence>
<dbReference type="EMBL" id="BQNB010015498">
    <property type="protein sequence ID" value="GJT40726.1"/>
    <property type="molecule type" value="Genomic_DNA"/>
</dbReference>
<feature type="signal peptide" evidence="1">
    <location>
        <begin position="1"/>
        <end position="16"/>
    </location>
</feature>
<reference evidence="2" key="2">
    <citation type="submission" date="2022-01" db="EMBL/GenBank/DDBJ databases">
        <authorList>
            <person name="Yamashiro T."/>
            <person name="Shiraishi A."/>
            <person name="Satake H."/>
            <person name="Nakayama K."/>
        </authorList>
    </citation>
    <scope>NUCLEOTIDE SEQUENCE</scope>
</reference>
<protein>
    <submittedName>
        <fullName evidence="2">Uncharacterized protein</fullName>
    </submittedName>
</protein>
<feature type="chain" id="PRO_5046497161" evidence="1">
    <location>
        <begin position="17"/>
        <end position="317"/>
    </location>
</feature>
<gene>
    <name evidence="2" type="ORF">Tco_0940591</name>
</gene>
<evidence type="ECO:0000313" key="2">
    <source>
        <dbReference type="EMBL" id="GJT40726.1"/>
    </source>
</evidence>
<evidence type="ECO:0000313" key="3">
    <source>
        <dbReference type="Proteomes" id="UP001151760"/>
    </source>
</evidence>
<sequence>MQGLFLLLHWIEFTYAFPSSSQGFGTFDKKLPHWLARLNYGSEALTFYLSQELIPTYLCSNRNFLFLLERSPLFGHLLGLLYKIDKIEAKQLLQIRTLGGRLGQEEAGRTRTISTARPRPVLTPYPIEKFPSMEANPTVRLEKAIFLYSGLLLLSETNGIALQPFNSMDDQGIWDTSPSVLLKIGFMDKLRLREGESYKSKVNFVHPLPTLDRERVFEVAKIRHRVYDSTERDHPDAYGAETDRWIRFMSFPLHRYRDLSLDRALESFEQGMLRMACSEANEVLQKEVGCRLQQTRAFKVLWLWRFMKSMLGCKGLC</sequence>
<reference evidence="2" key="1">
    <citation type="journal article" date="2022" name="Int. J. Mol. Sci.">
        <title>Draft Genome of Tanacetum Coccineum: Genomic Comparison of Closely Related Tanacetum-Family Plants.</title>
        <authorList>
            <person name="Yamashiro T."/>
            <person name="Shiraishi A."/>
            <person name="Nakayama K."/>
            <person name="Satake H."/>
        </authorList>
    </citation>
    <scope>NUCLEOTIDE SEQUENCE</scope>
</reference>
<organism evidence="2 3">
    <name type="scientific">Tanacetum coccineum</name>
    <dbReference type="NCBI Taxonomy" id="301880"/>
    <lineage>
        <taxon>Eukaryota</taxon>
        <taxon>Viridiplantae</taxon>
        <taxon>Streptophyta</taxon>
        <taxon>Embryophyta</taxon>
        <taxon>Tracheophyta</taxon>
        <taxon>Spermatophyta</taxon>
        <taxon>Magnoliopsida</taxon>
        <taxon>eudicotyledons</taxon>
        <taxon>Gunneridae</taxon>
        <taxon>Pentapetalae</taxon>
        <taxon>asterids</taxon>
        <taxon>campanulids</taxon>
        <taxon>Asterales</taxon>
        <taxon>Asteraceae</taxon>
        <taxon>Asteroideae</taxon>
        <taxon>Anthemideae</taxon>
        <taxon>Anthemidinae</taxon>
        <taxon>Tanacetum</taxon>
    </lineage>
</organism>
<comment type="caution">
    <text evidence="2">The sequence shown here is derived from an EMBL/GenBank/DDBJ whole genome shotgun (WGS) entry which is preliminary data.</text>
</comment>